<dbReference type="PANTHER" id="PTHR31589">
    <property type="entry name" value="PROTEIN, PUTATIVE (DUF239)-RELATED-RELATED"/>
    <property type="match status" value="1"/>
</dbReference>
<dbReference type="PANTHER" id="PTHR31589:SF223">
    <property type="entry name" value="PROTEIN, PUTATIVE (DUF239)-RELATED"/>
    <property type="match status" value="1"/>
</dbReference>
<keyword evidence="3" id="KW-1185">Reference proteome</keyword>
<comment type="caution">
    <text evidence="2">The sequence shown here is derived from an EMBL/GenBank/DDBJ whole genome shotgun (WGS) entry which is preliminary data.</text>
</comment>
<organism evidence="2 3">
    <name type="scientific">Lasiosphaeria ovina</name>
    <dbReference type="NCBI Taxonomy" id="92902"/>
    <lineage>
        <taxon>Eukaryota</taxon>
        <taxon>Fungi</taxon>
        <taxon>Dikarya</taxon>
        <taxon>Ascomycota</taxon>
        <taxon>Pezizomycotina</taxon>
        <taxon>Sordariomycetes</taxon>
        <taxon>Sordariomycetidae</taxon>
        <taxon>Sordariales</taxon>
        <taxon>Lasiosphaeriaceae</taxon>
        <taxon>Lasiosphaeria</taxon>
    </lineage>
</organism>
<protein>
    <recommendedName>
        <fullName evidence="1">Neprosin PEP catalytic domain-containing protein</fullName>
    </recommendedName>
</protein>
<feature type="non-terminal residue" evidence="2">
    <location>
        <position position="1"/>
    </location>
</feature>
<reference evidence="2" key="2">
    <citation type="submission" date="2023-06" db="EMBL/GenBank/DDBJ databases">
        <authorList>
            <consortium name="Lawrence Berkeley National Laboratory"/>
            <person name="Haridas S."/>
            <person name="Hensen N."/>
            <person name="Bonometti L."/>
            <person name="Westerberg I."/>
            <person name="Brannstrom I.O."/>
            <person name="Guillou S."/>
            <person name="Cros-Aarteil S."/>
            <person name="Calhoun S."/>
            <person name="Kuo A."/>
            <person name="Mondo S."/>
            <person name="Pangilinan J."/>
            <person name="Riley R."/>
            <person name="Labutti K."/>
            <person name="Andreopoulos B."/>
            <person name="Lipzen A."/>
            <person name="Chen C."/>
            <person name="Yanf M."/>
            <person name="Daum C."/>
            <person name="Ng V."/>
            <person name="Clum A."/>
            <person name="Steindorff A."/>
            <person name="Ohm R."/>
            <person name="Martin F."/>
            <person name="Silar P."/>
            <person name="Natvig D."/>
            <person name="Lalanne C."/>
            <person name="Gautier V."/>
            <person name="Ament-Velasquez S.L."/>
            <person name="Kruys A."/>
            <person name="Hutchinson M.I."/>
            <person name="Powell A.J."/>
            <person name="Barry K."/>
            <person name="Miller A.N."/>
            <person name="Grigoriev I.V."/>
            <person name="Debuchy R."/>
            <person name="Gladieux P."/>
            <person name="Thoren M.H."/>
            <person name="Johannesson H."/>
        </authorList>
    </citation>
    <scope>NUCLEOTIDE SEQUENCE</scope>
    <source>
        <strain evidence="2">CBS 958.72</strain>
    </source>
</reference>
<feature type="domain" description="Neprosin PEP catalytic" evidence="1">
    <location>
        <begin position="42"/>
        <end position="280"/>
    </location>
</feature>
<gene>
    <name evidence="2" type="ORF">B0T24DRAFT_701678</name>
</gene>
<accession>A0AAE0NC79</accession>
<sequence length="280" mass="31185">RLAVDTLARFSSLKTFSPNSKLAAVAAAAQLPARDLTTPYPSAPKNPHKYAVVADYVTNFGGNSWLSVWKPKAWFSISQQWYTVRTPQQTVEGSWTVNHSKWDAQPRLFIFYTPDGYRSGCWNLECPGFVQTTNNWLLGGPFLNYSVRGGAQFGFQMQWKLYRGNWWLFLQGANRYLEPVGYYPAIVYGSGPITKNATLAEYGGETAANSTKIYGEMGSALEYHNTVAYQSNLFITPREESSQGEWAKLGGEIVSKAACYGLMVNSARHYFYFGGTGGTT</sequence>
<dbReference type="InterPro" id="IPR004314">
    <property type="entry name" value="Neprosin"/>
</dbReference>
<dbReference type="EMBL" id="JAULSN010000003">
    <property type="protein sequence ID" value="KAK3377294.1"/>
    <property type="molecule type" value="Genomic_DNA"/>
</dbReference>
<dbReference type="InterPro" id="IPR053168">
    <property type="entry name" value="Glutamic_endopeptidase"/>
</dbReference>
<reference evidence="2" key="1">
    <citation type="journal article" date="2023" name="Mol. Phylogenet. Evol.">
        <title>Genome-scale phylogeny and comparative genomics of the fungal order Sordariales.</title>
        <authorList>
            <person name="Hensen N."/>
            <person name="Bonometti L."/>
            <person name="Westerberg I."/>
            <person name="Brannstrom I.O."/>
            <person name="Guillou S."/>
            <person name="Cros-Aarteil S."/>
            <person name="Calhoun S."/>
            <person name="Haridas S."/>
            <person name="Kuo A."/>
            <person name="Mondo S."/>
            <person name="Pangilinan J."/>
            <person name="Riley R."/>
            <person name="LaButti K."/>
            <person name="Andreopoulos B."/>
            <person name="Lipzen A."/>
            <person name="Chen C."/>
            <person name="Yan M."/>
            <person name="Daum C."/>
            <person name="Ng V."/>
            <person name="Clum A."/>
            <person name="Steindorff A."/>
            <person name="Ohm R.A."/>
            <person name="Martin F."/>
            <person name="Silar P."/>
            <person name="Natvig D.O."/>
            <person name="Lalanne C."/>
            <person name="Gautier V."/>
            <person name="Ament-Velasquez S.L."/>
            <person name="Kruys A."/>
            <person name="Hutchinson M.I."/>
            <person name="Powell A.J."/>
            <person name="Barry K."/>
            <person name="Miller A.N."/>
            <person name="Grigoriev I.V."/>
            <person name="Debuchy R."/>
            <person name="Gladieux P."/>
            <person name="Hiltunen Thoren M."/>
            <person name="Johannesson H."/>
        </authorList>
    </citation>
    <scope>NUCLEOTIDE SEQUENCE</scope>
    <source>
        <strain evidence="2">CBS 958.72</strain>
    </source>
</reference>
<dbReference type="AlphaFoldDB" id="A0AAE0NC79"/>
<dbReference type="PROSITE" id="PS52045">
    <property type="entry name" value="NEPROSIN_PEP_CD"/>
    <property type="match status" value="1"/>
</dbReference>
<evidence type="ECO:0000313" key="2">
    <source>
        <dbReference type="EMBL" id="KAK3377294.1"/>
    </source>
</evidence>
<name>A0AAE0NC79_9PEZI</name>
<dbReference type="Pfam" id="PF03080">
    <property type="entry name" value="Neprosin"/>
    <property type="match status" value="1"/>
</dbReference>
<feature type="non-terminal residue" evidence="2">
    <location>
        <position position="280"/>
    </location>
</feature>
<dbReference type="Proteomes" id="UP001287356">
    <property type="component" value="Unassembled WGS sequence"/>
</dbReference>
<evidence type="ECO:0000259" key="1">
    <source>
        <dbReference type="PROSITE" id="PS52045"/>
    </source>
</evidence>
<proteinExistence type="predicted"/>
<evidence type="ECO:0000313" key="3">
    <source>
        <dbReference type="Proteomes" id="UP001287356"/>
    </source>
</evidence>